<organism evidence="7 8">
    <name type="scientific">Desulfosporosinus acidiphilus (strain DSM 22704 / JCM 16185 / SJ4)</name>
    <dbReference type="NCBI Taxonomy" id="646529"/>
    <lineage>
        <taxon>Bacteria</taxon>
        <taxon>Bacillati</taxon>
        <taxon>Bacillota</taxon>
        <taxon>Clostridia</taxon>
        <taxon>Eubacteriales</taxon>
        <taxon>Desulfitobacteriaceae</taxon>
        <taxon>Desulfosporosinus</taxon>
    </lineage>
</organism>
<comment type="similarity">
    <text evidence="2">Belongs to the methyl-accepting chemotaxis (MCP) protein family.</text>
</comment>
<dbReference type="GO" id="GO:0004888">
    <property type="term" value="F:transmembrane signaling receptor activity"/>
    <property type="evidence" value="ECO:0007669"/>
    <property type="project" value="InterPro"/>
</dbReference>
<dbReference type="InterPro" id="IPR024478">
    <property type="entry name" value="HlyB_4HB_MCP"/>
</dbReference>
<dbReference type="InterPro" id="IPR004090">
    <property type="entry name" value="Chemotax_Me-accpt_rcpt"/>
</dbReference>
<reference evidence="7 8" key="1">
    <citation type="journal article" date="2012" name="J. Bacteriol.">
        <title>Complete genome sequences of Desulfosporosinus orientis DSM765T, Desulfosporosinus youngiae DSM17734T, Desulfosporosinus meridiei DSM13257T, and Desulfosporosinus acidiphilus DSM22704T.</title>
        <authorList>
            <person name="Pester M."/>
            <person name="Brambilla E."/>
            <person name="Alazard D."/>
            <person name="Rattei T."/>
            <person name="Weinmaier T."/>
            <person name="Han J."/>
            <person name="Lucas S."/>
            <person name="Lapidus A."/>
            <person name="Cheng J.F."/>
            <person name="Goodwin L."/>
            <person name="Pitluck S."/>
            <person name="Peters L."/>
            <person name="Ovchinnikova G."/>
            <person name="Teshima H."/>
            <person name="Detter J.C."/>
            <person name="Han C.S."/>
            <person name="Tapia R."/>
            <person name="Land M.L."/>
            <person name="Hauser L."/>
            <person name="Kyrpides N.C."/>
            <person name="Ivanova N.N."/>
            <person name="Pagani I."/>
            <person name="Huntmann M."/>
            <person name="Wei C.L."/>
            <person name="Davenport K.W."/>
            <person name="Daligault H."/>
            <person name="Chain P.S."/>
            <person name="Chen A."/>
            <person name="Mavromatis K."/>
            <person name="Markowitz V."/>
            <person name="Szeto E."/>
            <person name="Mikhailova N."/>
            <person name="Pati A."/>
            <person name="Wagner M."/>
            <person name="Woyke T."/>
            <person name="Ollivier B."/>
            <person name="Klenk H.P."/>
            <person name="Spring S."/>
            <person name="Loy A."/>
        </authorList>
    </citation>
    <scope>NUCLEOTIDE SEQUENCE [LARGE SCALE GENOMIC DNA]</scope>
    <source>
        <strain evidence="8">DSM 22704 / JCM 16185 / SJ4</strain>
    </source>
</reference>
<dbReference type="GO" id="GO:0006935">
    <property type="term" value="P:chemotaxis"/>
    <property type="evidence" value="ECO:0007669"/>
    <property type="project" value="InterPro"/>
</dbReference>
<dbReference type="Pfam" id="PF00015">
    <property type="entry name" value="MCPsignal"/>
    <property type="match status" value="1"/>
</dbReference>
<keyword evidence="1 3" id="KW-0807">Transducer</keyword>
<dbReference type="GO" id="GO:0016020">
    <property type="term" value="C:membrane"/>
    <property type="evidence" value="ECO:0007669"/>
    <property type="project" value="InterPro"/>
</dbReference>
<keyword evidence="4" id="KW-0472">Membrane</keyword>
<evidence type="ECO:0000256" key="3">
    <source>
        <dbReference type="PROSITE-ProRule" id="PRU00284"/>
    </source>
</evidence>
<dbReference type="PROSITE" id="PS50111">
    <property type="entry name" value="CHEMOTAXIS_TRANSDUC_2"/>
    <property type="match status" value="1"/>
</dbReference>
<dbReference type="PANTHER" id="PTHR32089">
    <property type="entry name" value="METHYL-ACCEPTING CHEMOTAXIS PROTEIN MCPB"/>
    <property type="match status" value="1"/>
</dbReference>
<feature type="domain" description="Methyl-accepting transducer" evidence="5">
    <location>
        <begin position="355"/>
        <end position="591"/>
    </location>
</feature>
<dbReference type="HOGENOM" id="CLU_000445_107_27_9"/>
<dbReference type="SMART" id="SM00283">
    <property type="entry name" value="MA"/>
    <property type="match status" value="1"/>
</dbReference>
<dbReference type="PRINTS" id="PR00260">
    <property type="entry name" value="CHEMTRNSDUCR"/>
</dbReference>
<dbReference type="OrthoDB" id="1790929at2"/>
<evidence type="ECO:0000256" key="2">
    <source>
        <dbReference type="ARBA" id="ARBA00029447"/>
    </source>
</evidence>
<dbReference type="Gene3D" id="1.10.287.950">
    <property type="entry name" value="Methyl-accepting chemotaxis protein"/>
    <property type="match status" value="1"/>
</dbReference>
<dbReference type="AlphaFoldDB" id="I4D4G7"/>
<dbReference type="PROSITE" id="PS50885">
    <property type="entry name" value="HAMP"/>
    <property type="match status" value="1"/>
</dbReference>
<dbReference type="eggNOG" id="COG0840">
    <property type="taxonomic scope" value="Bacteria"/>
</dbReference>
<protein>
    <submittedName>
        <fullName evidence="7">Methyl-accepting chemotaxis protein</fullName>
    </submittedName>
</protein>
<feature type="domain" description="HAMP" evidence="6">
    <location>
        <begin position="283"/>
        <end position="336"/>
    </location>
</feature>
<dbReference type="SUPFAM" id="SSF58104">
    <property type="entry name" value="Methyl-accepting chemotaxis protein (MCP) signaling domain"/>
    <property type="match status" value="1"/>
</dbReference>
<name>I4D4G7_DESAJ</name>
<dbReference type="KEGG" id="dai:Desaci_1700"/>
<dbReference type="InterPro" id="IPR004089">
    <property type="entry name" value="MCPsignal_dom"/>
</dbReference>
<dbReference type="Pfam" id="PF00672">
    <property type="entry name" value="HAMP"/>
    <property type="match status" value="1"/>
</dbReference>
<dbReference type="Pfam" id="PF12729">
    <property type="entry name" value="4HB_MCP_1"/>
    <property type="match status" value="1"/>
</dbReference>
<keyword evidence="4" id="KW-1133">Transmembrane helix</keyword>
<keyword evidence="4" id="KW-0812">Transmembrane</keyword>
<accession>I4D4G7</accession>
<dbReference type="CDD" id="cd11386">
    <property type="entry name" value="MCP_signal"/>
    <property type="match status" value="1"/>
</dbReference>
<keyword evidence="8" id="KW-1185">Reference proteome</keyword>
<dbReference type="Proteomes" id="UP000002892">
    <property type="component" value="Chromosome"/>
</dbReference>
<dbReference type="InterPro" id="IPR003660">
    <property type="entry name" value="HAMP_dom"/>
</dbReference>
<dbReference type="Gene3D" id="6.10.340.10">
    <property type="match status" value="1"/>
</dbReference>
<sequence>MLSKISKILSSIIKLQNKESIKDINASKQWRLVQIKKNKPQKEPKVFKRLDSLLVITNKIAKSKIFTKCFKRFGNLKIAYKINSLVLIMSILIGFVGCTGYTYYQRQNQDFNKMYASSLSAVKYLNEVRANNGVTEALSMEMIIAPIDEIRKQEILKNLKNADNTIDASLKAYASISKSSDETAKLTSLKKAIASYRNERQKAFDLSEQGTKQQAYFDYTNNALTYDDAIHILLSNLISYNQESVEKTLARNNQDFLQAGGILLMFPIAAVVMSLFLGLFVARHFAKPLQVMLKSVKEVEKGNLVSNEEIIYSTDEIGQLGLAFDTMRNTLRKLVGEVSRSGHLVSGCAQTIQSITKDNSSASEQIAETMVAAASDTEQQAISINEASAAIQQVSASAQQIAATSLLVADLTEKTSVTTKSGKETIDKVVKQMSVIGSRTDQIQNTIDKLTVSNSQIEDISKFISEIAAQTNLLALNAAIEAARAGEHGRSFAVVADEVRKLAEQSRDASKQISSLLNKNHDNITLVVSAMNDASHDVNEGIKVVEVAGEAFSANYEQITEVSTQVREISTSIQQVAVGNQQVVHSIFNIRTISEDTAERVQSVTDNIKEQVTTISHLTTACQDLTRTAQELLTAIEEFRVS</sequence>
<evidence type="ECO:0000256" key="1">
    <source>
        <dbReference type="ARBA" id="ARBA00023224"/>
    </source>
</evidence>
<dbReference type="PANTHER" id="PTHR32089:SF112">
    <property type="entry name" value="LYSOZYME-LIKE PROTEIN-RELATED"/>
    <property type="match status" value="1"/>
</dbReference>
<dbReference type="EMBL" id="CP003639">
    <property type="protein sequence ID" value="AFM40691.1"/>
    <property type="molecule type" value="Genomic_DNA"/>
</dbReference>
<feature type="transmembrane region" description="Helical" evidence="4">
    <location>
        <begin position="82"/>
        <end position="104"/>
    </location>
</feature>
<evidence type="ECO:0000313" key="8">
    <source>
        <dbReference type="Proteomes" id="UP000002892"/>
    </source>
</evidence>
<dbReference type="GO" id="GO:0007165">
    <property type="term" value="P:signal transduction"/>
    <property type="evidence" value="ECO:0007669"/>
    <property type="project" value="UniProtKB-KW"/>
</dbReference>
<evidence type="ECO:0000259" key="6">
    <source>
        <dbReference type="PROSITE" id="PS50885"/>
    </source>
</evidence>
<evidence type="ECO:0000256" key="4">
    <source>
        <dbReference type="SAM" id="Phobius"/>
    </source>
</evidence>
<evidence type="ECO:0000313" key="7">
    <source>
        <dbReference type="EMBL" id="AFM40691.1"/>
    </source>
</evidence>
<dbReference type="SMART" id="SM00304">
    <property type="entry name" value="HAMP"/>
    <property type="match status" value="1"/>
</dbReference>
<evidence type="ECO:0000259" key="5">
    <source>
        <dbReference type="PROSITE" id="PS50111"/>
    </source>
</evidence>
<gene>
    <name evidence="7" type="ordered locus">Desaci_1700</name>
</gene>
<proteinExistence type="inferred from homology"/>
<dbReference type="CDD" id="cd06225">
    <property type="entry name" value="HAMP"/>
    <property type="match status" value="1"/>
</dbReference>
<dbReference type="RefSeq" id="WP_014826697.1">
    <property type="nucleotide sequence ID" value="NC_018068.1"/>
</dbReference>
<dbReference type="STRING" id="646529.Desaci_1700"/>
<feature type="transmembrane region" description="Helical" evidence="4">
    <location>
        <begin position="256"/>
        <end position="282"/>
    </location>
</feature>